<evidence type="ECO:0000256" key="1">
    <source>
        <dbReference type="ARBA" id="ARBA00004117"/>
    </source>
</evidence>
<dbReference type="NCBIfam" id="TIGR03506">
    <property type="entry name" value="FlgEFG_subfam"/>
    <property type="match status" value="1"/>
</dbReference>
<comment type="caution">
    <text evidence="9">The sequence shown here is derived from an EMBL/GenBank/DDBJ whole genome shotgun (WGS) entry which is preliminary data.</text>
</comment>
<comment type="subcellular location">
    <subcellularLocation>
        <location evidence="1 4">Bacterial flagellum basal body</location>
    </subcellularLocation>
</comment>
<keyword evidence="9" id="KW-0969">Cilium</keyword>
<evidence type="ECO:0000256" key="3">
    <source>
        <dbReference type="ARBA" id="ARBA00023143"/>
    </source>
</evidence>
<dbReference type="InterPro" id="IPR001444">
    <property type="entry name" value="Flag_bb_rod_N"/>
</dbReference>
<dbReference type="EMBL" id="WUMV01000001">
    <property type="protein sequence ID" value="MXN63703.1"/>
    <property type="molecule type" value="Genomic_DNA"/>
</dbReference>
<proteinExistence type="inferred from homology"/>
<comment type="function">
    <text evidence="4">A flexible structure which links the flagellar filament to the drive apparatus in the basal body.</text>
</comment>
<keyword evidence="3 4" id="KW-0975">Bacterial flagellum</keyword>
<evidence type="ECO:0000256" key="4">
    <source>
        <dbReference type="RuleBase" id="RU362116"/>
    </source>
</evidence>
<dbReference type="GO" id="GO:0009425">
    <property type="term" value="C:bacterial-type flagellum basal body"/>
    <property type="evidence" value="ECO:0007669"/>
    <property type="project" value="UniProtKB-SubCell"/>
</dbReference>
<dbReference type="GO" id="GO:0071978">
    <property type="term" value="P:bacterial-type flagellum-dependent swarming motility"/>
    <property type="evidence" value="ECO:0007669"/>
    <property type="project" value="TreeGrafter"/>
</dbReference>
<keyword evidence="9" id="KW-0966">Cell projection</keyword>
<comment type="similarity">
    <text evidence="2 4">Belongs to the flagella basal body rod proteins family.</text>
</comment>
<gene>
    <name evidence="9" type="ORF">GR183_02200</name>
</gene>
<dbReference type="GO" id="GO:0009424">
    <property type="term" value="C:bacterial-type flagellum hook"/>
    <property type="evidence" value="ECO:0007669"/>
    <property type="project" value="TreeGrafter"/>
</dbReference>
<dbReference type="InterPro" id="IPR010930">
    <property type="entry name" value="Flg_bb/hook_C_dom"/>
</dbReference>
<feature type="domain" description="Flagellar hook protein FlgE/F/G-like D1" evidence="8">
    <location>
        <begin position="88"/>
        <end position="156"/>
    </location>
</feature>
<dbReference type="Pfam" id="PF00460">
    <property type="entry name" value="Flg_bb_rod"/>
    <property type="match status" value="1"/>
</dbReference>
<protein>
    <recommendedName>
        <fullName evidence="4">Flagellar hook protein FlgE</fullName>
    </recommendedName>
</protein>
<feature type="region of interest" description="Disordered" evidence="5">
    <location>
        <begin position="50"/>
        <end position="76"/>
    </location>
</feature>
<feature type="domain" description="Flagellar basal-body/hook protein C-terminal" evidence="7">
    <location>
        <begin position="517"/>
        <end position="560"/>
    </location>
</feature>
<dbReference type="PANTHER" id="PTHR30435">
    <property type="entry name" value="FLAGELLAR PROTEIN"/>
    <property type="match status" value="1"/>
</dbReference>
<evidence type="ECO:0000256" key="5">
    <source>
        <dbReference type="SAM" id="MobiDB-lite"/>
    </source>
</evidence>
<evidence type="ECO:0000313" key="9">
    <source>
        <dbReference type="EMBL" id="MXN63703.1"/>
    </source>
</evidence>
<evidence type="ECO:0000259" key="8">
    <source>
        <dbReference type="Pfam" id="PF22692"/>
    </source>
</evidence>
<dbReference type="Pfam" id="PF06429">
    <property type="entry name" value="Flg_bbr_C"/>
    <property type="match status" value="1"/>
</dbReference>
<dbReference type="SUPFAM" id="SSF117143">
    <property type="entry name" value="Flagellar hook protein flgE"/>
    <property type="match status" value="1"/>
</dbReference>
<evidence type="ECO:0000313" key="10">
    <source>
        <dbReference type="Proteomes" id="UP000433101"/>
    </source>
</evidence>
<keyword evidence="10" id="KW-1185">Reference proteome</keyword>
<sequence length="562" mass="58820">MGVFGALNAAVSGLTAQSFALENISGNIANSSTYGFKRLDTSFSDFVGGSSGSATSQRSGTVTAQSRTTNHISGDPLQFNDEDTYISIDGPGYFVVAEKVGDRDGQPVFGGNNLYTRRGDFEFDSAGRLVNKAGYYLQGRPIDPETGNISAGVPGIIQVDNTLIPAVATTRVSLTGNLPKAPDVSQSPLTFFEPLNAAVGDNPNIAAGTALGQQSITQANRDQFLESSVGGGVITGYTTIGEPVNAQFRWVKTQDAVEGATLTGAPGIDWTDDAAVRALNGQSLTVTADNGDNFTFPFNNTDTAAKHVTDLQAAATAAGFTVTITAGSFEITRNDGVNFTVDASNGAVASATGIPDNTPSPPFADTWALYYNTNSDPQAAGDEIWAKAGDFQFDSNGNLAYPADALHTVTDLTVDGTNLGNITLDFSTGLTQFDTDGVDTRFSQNGFPAGEVVNTAISDSGRLVATYSNGRQRDLYEITVVTFQGENSLSRGDGGVFEETSESGPPIFGNGGSILGQTLEGSNVEIADEFSKLIVTQQAYSANTRIITTADELLQETINIVR</sequence>
<evidence type="ECO:0000259" key="6">
    <source>
        <dbReference type="Pfam" id="PF00460"/>
    </source>
</evidence>
<dbReference type="GO" id="GO:0005829">
    <property type="term" value="C:cytosol"/>
    <property type="evidence" value="ECO:0007669"/>
    <property type="project" value="TreeGrafter"/>
</dbReference>
<dbReference type="InterPro" id="IPR037925">
    <property type="entry name" value="FlgE/F/G-like"/>
</dbReference>
<dbReference type="Pfam" id="PF22692">
    <property type="entry name" value="LlgE_F_G_D1"/>
    <property type="match status" value="1"/>
</dbReference>
<dbReference type="AlphaFoldDB" id="A0A7X3S664"/>
<dbReference type="InterPro" id="IPR020013">
    <property type="entry name" value="Flagellar_FlgE/F/G"/>
</dbReference>
<accession>A0A7X3S664</accession>
<feature type="domain" description="Flagellar basal body rod protein N-terminal" evidence="6">
    <location>
        <begin position="7"/>
        <end position="37"/>
    </location>
</feature>
<evidence type="ECO:0000259" key="7">
    <source>
        <dbReference type="Pfam" id="PF06429"/>
    </source>
</evidence>
<dbReference type="InterPro" id="IPR053967">
    <property type="entry name" value="LlgE_F_G-like_D1"/>
</dbReference>
<dbReference type="Proteomes" id="UP000433101">
    <property type="component" value="Unassembled WGS sequence"/>
</dbReference>
<name>A0A7X3S664_9HYPH</name>
<feature type="compositionally biased region" description="Polar residues" evidence="5">
    <location>
        <begin position="54"/>
        <end position="72"/>
    </location>
</feature>
<organism evidence="9 10">
    <name type="scientific">Stappia sediminis</name>
    <dbReference type="NCBI Taxonomy" id="2692190"/>
    <lineage>
        <taxon>Bacteria</taxon>
        <taxon>Pseudomonadati</taxon>
        <taxon>Pseudomonadota</taxon>
        <taxon>Alphaproteobacteria</taxon>
        <taxon>Hyphomicrobiales</taxon>
        <taxon>Stappiaceae</taxon>
        <taxon>Stappia</taxon>
    </lineage>
</organism>
<dbReference type="RefSeq" id="WP_160773939.1">
    <property type="nucleotide sequence ID" value="NZ_WUMV01000001.1"/>
</dbReference>
<dbReference type="PANTHER" id="PTHR30435:SF1">
    <property type="entry name" value="FLAGELLAR HOOK PROTEIN FLGE"/>
    <property type="match status" value="1"/>
</dbReference>
<reference evidence="9 10" key="1">
    <citation type="submission" date="2019-12" db="EMBL/GenBank/DDBJ databases">
        <authorList>
            <person name="Li M."/>
        </authorList>
    </citation>
    <scope>NUCLEOTIDE SEQUENCE [LARGE SCALE GENOMIC DNA]</scope>
    <source>
        <strain evidence="9 10">GBMRC 2046</strain>
    </source>
</reference>
<evidence type="ECO:0000256" key="2">
    <source>
        <dbReference type="ARBA" id="ARBA00009677"/>
    </source>
</evidence>
<keyword evidence="9" id="KW-0282">Flagellum</keyword>